<gene>
    <name evidence="2" type="ORF">PTTG_27644</name>
</gene>
<protein>
    <submittedName>
        <fullName evidence="2 3">Uncharacterized protein</fullName>
    </submittedName>
</protein>
<dbReference type="AlphaFoldDB" id="A0A180GIS5"/>
<feature type="compositionally biased region" description="Basic and acidic residues" evidence="1">
    <location>
        <begin position="208"/>
        <end position="226"/>
    </location>
</feature>
<dbReference type="VEuPathDB" id="FungiDB:PTTG_27644"/>
<evidence type="ECO:0000313" key="4">
    <source>
        <dbReference type="Proteomes" id="UP000005240"/>
    </source>
</evidence>
<evidence type="ECO:0000313" key="3">
    <source>
        <dbReference type="EnsemblFungi" id="PTTG_27644-t43_1-p1"/>
    </source>
</evidence>
<evidence type="ECO:0000313" key="2">
    <source>
        <dbReference type="EMBL" id="OAV92434.1"/>
    </source>
</evidence>
<reference evidence="3" key="4">
    <citation type="submission" date="2025-05" db="UniProtKB">
        <authorList>
            <consortium name="EnsemblFungi"/>
        </authorList>
    </citation>
    <scope>IDENTIFICATION</scope>
    <source>
        <strain evidence="3">isolate 1-1 / race 1 (BBBD)</strain>
    </source>
</reference>
<name>A0A180GIS5_PUCT1</name>
<proteinExistence type="predicted"/>
<dbReference type="EnsemblFungi" id="PTTG_27644-t43_1">
    <property type="protein sequence ID" value="PTTG_27644-t43_1-p1"/>
    <property type="gene ID" value="PTTG_27644"/>
</dbReference>
<organism evidence="2">
    <name type="scientific">Puccinia triticina (isolate 1-1 / race 1 (BBBD))</name>
    <name type="common">Brown leaf rust fungus</name>
    <dbReference type="NCBI Taxonomy" id="630390"/>
    <lineage>
        <taxon>Eukaryota</taxon>
        <taxon>Fungi</taxon>
        <taxon>Dikarya</taxon>
        <taxon>Basidiomycota</taxon>
        <taxon>Pucciniomycotina</taxon>
        <taxon>Pucciniomycetes</taxon>
        <taxon>Pucciniales</taxon>
        <taxon>Pucciniaceae</taxon>
        <taxon>Puccinia</taxon>
    </lineage>
</organism>
<reference evidence="2" key="2">
    <citation type="submission" date="2016-05" db="EMBL/GenBank/DDBJ databases">
        <title>Comparative analysis highlights variable genome content of wheat rusts and divergence of the mating loci.</title>
        <authorList>
            <person name="Cuomo C.A."/>
            <person name="Bakkeren G."/>
            <person name="Szabo L."/>
            <person name="Khalil H."/>
            <person name="Joly D."/>
            <person name="Goldberg J."/>
            <person name="Young S."/>
            <person name="Zeng Q."/>
            <person name="Fellers J."/>
        </authorList>
    </citation>
    <scope>NUCLEOTIDE SEQUENCE [LARGE SCALE GENOMIC DNA]</scope>
    <source>
        <strain evidence="2">1-1 BBBD Race 1</strain>
    </source>
</reference>
<accession>A0A180GIS5</accession>
<reference evidence="3 4" key="3">
    <citation type="journal article" date="2017" name="G3 (Bethesda)">
        <title>Comparative analysis highlights variable genome content of wheat rusts and divergence of the mating loci.</title>
        <authorList>
            <person name="Cuomo C.A."/>
            <person name="Bakkeren G."/>
            <person name="Khalil H.B."/>
            <person name="Panwar V."/>
            <person name="Joly D."/>
            <person name="Linning R."/>
            <person name="Sakthikumar S."/>
            <person name="Song X."/>
            <person name="Adiconis X."/>
            <person name="Fan L."/>
            <person name="Goldberg J.M."/>
            <person name="Levin J.Z."/>
            <person name="Young S."/>
            <person name="Zeng Q."/>
            <person name="Anikster Y."/>
            <person name="Bruce M."/>
            <person name="Wang M."/>
            <person name="Yin C."/>
            <person name="McCallum B."/>
            <person name="Szabo L.J."/>
            <person name="Hulbert S."/>
            <person name="Chen X."/>
            <person name="Fellers J.P."/>
        </authorList>
    </citation>
    <scope>NUCLEOTIDE SEQUENCE</scope>
    <source>
        <strain evidence="4">Isolate 1-1 / race 1 (BBBD)</strain>
        <strain evidence="3">isolate 1-1 / race 1 (BBBD)</strain>
    </source>
</reference>
<reference evidence="2" key="1">
    <citation type="submission" date="2009-11" db="EMBL/GenBank/DDBJ databases">
        <authorList>
            <consortium name="The Broad Institute Genome Sequencing Platform"/>
            <person name="Ward D."/>
            <person name="Feldgarden M."/>
            <person name="Earl A."/>
            <person name="Young S.K."/>
            <person name="Zeng Q."/>
            <person name="Koehrsen M."/>
            <person name="Alvarado L."/>
            <person name="Berlin A."/>
            <person name="Bochicchio J."/>
            <person name="Borenstein D."/>
            <person name="Chapman S.B."/>
            <person name="Chen Z."/>
            <person name="Engels R."/>
            <person name="Freedman E."/>
            <person name="Gellesch M."/>
            <person name="Goldberg J."/>
            <person name="Griggs A."/>
            <person name="Gujja S."/>
            <person name="Heilman E."/>
            <person name="Heiman D."/>
            <person name="Hepburn T."/>
            <person name="Howarth C."/>
            <person name="Jen D."/>
            <person name="Larson L."/>
            <person name="Lewis B."/>
            <person name="Mehta T."/>
            <person name="Park D."/>
            <person name="Pearson M."/>
            <person name="Roberts A."/>
            <person name="Saif S."/>
            <person name="Shea T."/>
            <person name="Shenoy N."/>
            <person name="Sisk P."/>
            <person name="Stolte C."/>
            <person name="Sykes S."/>
            <person name="Thomson T."/>
            <person name="Walk T."/>
            <person name="White J."/>
            <person name="Yandava C."/>
            <person name="Izard J."/>
            <person name="Baranova O.V."/>
            <person name="Blanton J.M."/>
            <person name="Tanner A.C."/>
            <person name="Dewhirst F.E."/>
            <person name="Haas B."/>
            <person name="Nusbaum C."/>
            <person name="Birren B."/>
        </authorList>
    </citation>
    <scope>NUCLEOTIDE SEQUENCE [LARGE SCALE GENOMIC DNA]</scope>
    <source>
        <strain evidence="2">1-1 BBBD Race 1</strain>
    </source>
</reference>
<dbReference type="Proteomes" id="UP000005240">
    <property type="component" value="Unassembled WGS sequence"/>
</dbReference>
<feature type="region of interest" description="Disordered" evidence="1">
    <location>
        <begin position="208"/>
        <end position="232"/>
    </location>
</feature>
<dbReference type="EMBL" id="ADAS02000064">
    <property type="protein sequence ID" value="OAV92434.1"/>
    <property type="molecule type" value="Genomic_DNA"/>
</dbReference>
<keyword evidence="4" id="KW-1185">Reference proteome</keyword>
<sequence length="401" mass="46194">MLSKPQRLAPLVLCFFQATHYLAKPDFWPWNIRHKLDHGAEEARSTPPPWEFSDEADQGEEAYLLHAIHSPHPASSGKIGPGELRISDPRPAALPVAQTQKGVAISPARIKTQQAMDDELEFLHENLSIFNTQLHKEWARFRRDDPLGSHGGTNRQTNEHLRDKLPELYAICQLIKLFKHTERRLVLEPYLKKPWYNPMEQFVKRVSERMKSNKSYKSKETSDTKPMRKLNTNEARLDAGSEKIIAGSSPEPGQLTGHVRDAVKDIKDAGSDYKFLEGTSPEPGILTGDALDAVMDIVTWDWLKSLNDMLHKVMPIRTAYGMLHYDNKRREAFGFLYFQQLVFKTVEFLYKYEMIPLTHLKGFLAFEGTEELAKINFYATKKIFPKSAPKYYRDLWHVNTN</sequence>
<evidence type="ECO:0000256" key="1">
    <source>
        <dbReference type="SAM" id="MobiDB-lite"/>
    </source>
</evidence>